<dbReference type="Proteomes" id="UP000276133">
    <property type="component" value="Unassembled WGS sequence"/>
</dbReference>
<dbReference type="AlphaFoldDB" id="A0A3M7S1R4"/>
<keyword evidence="3" id="KW-1185">Reference proteome</keyword>
<dbReference type="EMBL" id="REGN01002172">
    <property type="protein sequence ID" value="RNA29736.1"/>
    <property type="molecule type" value="Genomic_DNA"/>
</dbReference>
<comment type="caution">
    <text evidence="2">The sequence shown here is derived from an EMBL/GenBank/DDBJ whole genome shotgun (WGS) entry which is preliminary data.</text>
</comment>
<keyword evidence="1" id="KW-1133">Transmembrane helix</keyword>
<sequence length="74" mass="8807">MYQTNLLLTKTNITRTRKTKLYFVFLYITLATKKIHHLFSTLIVHKDFNHIAEKKATPFGTALDKLFQNYFLNK</sequence>
<keyword evidence="1" id="KW-0812">Transmembrane</keyword>
<evidence type="ECO:0000256" key="1">
    <source>
        <dbReference type="SAM" id="Phobius"/>
    </source>
</evidence>
<keyword evidence="1" id="KW-0472">Membrane</keyword>
<feature type="transmembrane region" description="Helical" evidence="1">
    <location>
        <begin position="21"/>
        <end position="39"/>
    </location>
</feature>
<proteinExistence type="predicted"/>
<reference evidence="2 3" key="1">
    <citation type="journal article" date="2018" name="Sci. Rep.">
        <title>Genomic signatures of local adaptation to the degree of environmental predictability in rotifers.</title>
        <authorList>
            <person name="Franch-Gras L."/>
            <person name="Hahn C."/>
            <person name="Garcia-Roger E.M."/>
            <person name="Carmona M.J."/>
            <person name="Serra M."/>
            <person name="Gomez A."/>
        </authorList>
    </citation>
    <scope>NUCLEOTIDE SEQUENCE [LARGE SCALE GENOMIC DNA]</scope>
    <source>
        <strain evidence="2">HYR1</strain>
    </source>
</reference>
<name>A0A3M7S1R4_BRAPC</name>
<protein>
    <submittedName>
        <fullName evidence="2">Uncharacterized protein</fullName>
    </submittedName>
</protein>
<evidence type="ECO:0000313" key="2">
    <source>
        <dbReference type="EMBL" id="RNA29736.1"/>
    </source>
</evidence>
<gene>
    <name evidence="2" type="ORF">BpHYR1_002541</name>
</gene>
<organism evidence="2 3">
    <name type="scientific">Brachionus plicatilis</name>
    <name type="common">Marine rotifer</name>
    <name type="synonym">Brachionus muelleri</name>
    <dbReference type="NCBI Taxonomy" id="10195"/>
    <lineage>
        <taxon>Eukaryota</taxon>
        <taxon>Metazoa</taxon>
        <taxon>Spiralia</taxon>
        <taxon>Gnathifera</taxon>
        <taxon>Rotifera</taxon>
        <taxon>Eurotatoria</taxon>
        <taxon>Monogononta</taxon>
        <taxon>Pseudotrocha</taxon>
        <taxon>Ploima</taxon>
        <taxon>Brachionidae</taxon>
        <taxon>Brachionus</taxon>
    </lineage>
</organism>
<evidence type="ECO:0000313" key="3">
    <source>
        <dbReference type="Proteomes" id="UP000276133"/>
    </source>
</evidence>
<accession>A0A3M7S1R4</accession>